<dbReference type="Gene3D" id="3.30.60.80">
    <property type="match status" value="1"/>
</dbReference>
<dbReference type="RefSeq" id="WP_059175550.1">
    <property type="nucleotide sequence ID" value="NZ_BCNO01000001.1"/>
</dbReference>
<dbReference type="Gene3D" id="1.10.8.420">
    <property type="entry name" value="RecR Domain 1"/>
    <property type="match status" value="1"/>
</dbReference>
<evidence type="ECO:0000259" key="8">
    <source>
        <dbReference type="PROSITE" id="PS50880"/>
    </source>
</evidence>
<comment type="similarity">
    <text evidence="7">Belongs to the RecR family.</text>
</comment>
<evidence type="ECO:0000313" key="9">
    <source>
        <dbReference type="EMBL" id="GAQ94069.1"/>
    </source>
</evidence>
<evidence type="ECO:0000313" key="10">
    <source>
        <dbReference type="Proteomes" id="UP000054976"/>
    </source>
</evidence>
<comment type="function">
    <text evidence="7">May play a role in DNA repair. It seems to be involved in an RecBC-independent recombinational process of DNA repair. It may act with RecF and RecO.</text>
</comment>
<dbReference type="InterPro" id="IPR006171">
    <property type="entry name" value="TOPRIM_dom"/>
</dbReference>
<evidence type="ECO:0000256" key="4">
    <source>
        <dbReference type="ARBA" id="ARBA00022833"/>
    </source>
</evidence>
<dbReference type="Proteomes" id="UP000054976">
    <property type="component" value="Unassembled WGS sequence"/>
</dbReference>
<keyword evidence="6 7" id="KW-0234">DNA repair</keyword>
<comment type="caution">
    <text evidence="9">The sequence shown here is derived from an EMBL/GenBank/DDBJ whole genome shotgun (WGS) entry which is preliminary data.</text>
</comment>
<dbReference type="STRING" id="86166.TAGGR_1241"/>
<dbReference type="GO" id="GO:0003677">
    <property type="term" value="F:DNA binding"/>
    <property type="evidence" value="ECO:0007669"/>
    <property type="project" value="UniProtKB-UniRule"/>
</dbReference>
<dbReference type="Gene3D" id="3.40.1360.10">
    <property type="match status" value="1"/>
</dbReference>
<dbReference type="Pfam" id="PF13662">
    <property type="entry name" value="Toprim_4"/>
    <property type="match status" value="1"/>
</dbReference>
<dbReference type="OrthoDB" id="9802672at2"/>
<keyword evidence="4 7" id="KW-0862">Zinc</keyword>
<keyword evidence="3 7" id="KW-0863">Zinc-finger</keyword>
<dbReference type="NCBIfam" id="TIGR00615">
    <property type="entry name" value="recR"/>
    <property type="match status" value="1"/>
</dbReference>
<keyword evidence="5 7" id="KW-0233">DNA recombination</keyword>
<evidence type="ECO:0000256" key="3">
    <source>
        <dbReference type="ARBA" id="ARBA00022771"/>
    </source>
</evidence>
<dbReference type="CDD" id="cd01025">
    <property type="entry name" value="TOPRIM_recR"/>
    <property type="match status" value="1"/>
</dbReference>
<feature type="zinc finger region" description="C4-type" evidence="7">
    <location>
        <begin position="55"/>
        <end position="70"/>
    </location>
</feature>
<dbReference type="GO" id="GO:0006310">
    <property type="term" value="P:DNA recombination"/>
    <property type="evidence" value="ECO:0007669"/>
    <property type="project" value="UniProtKB-UniRule"/>
</dbReference>
<name>A0A0U9HWM2_9BACT</name>
<organism evidence="9 10">
    <name type="scientific">Thermodesulfovibrio aggregans</name>
    <dbReference type="NCBI Taxonomy" id="86166"/>
    <lineage>
        <taxon>Bacteria</taxon>
        <taxon>Pseudomonadati</taxon>
        <taxon>Nitrospirota</taxon>
        <taxon>Thermodesulfovibrionia</taxon>
        <taxon>Thermodesulfovibrionales</taxon>
        <taxon>Thermodesulfovibrionaceae</taxon>
        <taxon>Thermodesulfovibrio</taxon>
    </lineage>
</organism>
<proteinExistence type="inferred from homology"/>
<dbReference type="PROSITE" id="PS01300">
    <property type="entry name" value="RECR"/>
    <property type="match status" value="1"/>
</dbReference>
<dbReference type="GO" id="GO:0006281">
    <property type="term" value="P:DNA repair"/>
    <property type="evidence" value="ECO:0007669"/>
    <property type="project" value="UniProtKB-UniRule"/>
</dbReference>
<keyword evidence="1 7" id="KW-0479">Metal-binding</keyword>
<dbReference type="EMBL" id="BCNO01000001">
    <property type="protein sequence ID" value="GAQ94069.1"/>
    <property type="molecule type" value="Genomic_DNA"/>
</dbReference>
<dbReference type="InterPro" id="IPR023627">
    <property type="entry name" value="Rcmb_RecR"/>
</dbReference>
<dbReference type="InterPro" id="IPR000093">
    <property type="entry name" value="DNA_Rcmb_RecR"/>
</dbReference>
<feature type="domain" description="Toprim" evidence="8">
    <location>
        <begin position="78"/>
        <end position="172"/>
    </location>
</feature>
<gene>
    <name evidence="7" type="primary">recR</name>
    <name evidence="9" type="ORF">TAGGR_1241</name>
</gene>
<keyword evidence="2 7" id="KW-0227">DNA damage</keyword>
<keyword evidence="10" id="KW-1185">Reference proteome</keyword>
<evidence type="ECO:0000256" key="6">
    <source>
        <dbReference type="ARBA" id="ARBA00023204"/>
    </source>
</evidence>
<evidence type="ECO:0000256" key="7">
    <source>
        <dbReference type="HAMAP-Rule" id="MF_00017"/>
    </source>
</evidence>
<protein>
    <recommendedName>
        <fullName evidence="7">Recombination protein RecR</fullName>
    </recommendedName>
</protein>
<dbReference type="GO" id="GO:0008270">
    <property type="term" value="F:zinc ion binding"/>
    <property type="evidence" value="ECO:0007669"/>
    <property type="project" value="UniProtKB-KW"/>
</dbReference>
<dbReference type="SUPFAM" id="SSF111304">
    <property type="entry name" value="Recombination protein RecR"/>
    <property type="match status" value="1"/>
</dbReference>
<dbReference type="AlphaFoldDB" id="A0A0U9HWM2"/>
<dbReference type="Pfam" id="PF02132">
    <property type="entry name" value="RecR_ZnF"/>
    <property type="match status" value="1"/>
</dbReference>
<dbReference type="PROSITE" id="PS50880">
    <property type="entry name" value="TOPRIM"/>
    <property type="match status" value="1"/>
</dbReference>
<dbReference type="PANTHER" id="PTHR30446">
    <property type="entry name" value="RECOMBINATION PROTEIN RECR"/>
    <property type="match status" value="1"/>
</dbReference>
<evidence type="ECO:0000256" key="2">
    <source>
        <dbReference type="ARBA" id="ARBA00022763"/>
    </source>
</evidence>
<dbReference type="InterPro" id="IPR015967">
    <property type="entry name" value="Rcmb_RecR_Znf"/>
</dbReference>
<dbReference type="PANTHER" id="PTHR30446:SF0">
    <property type="entry name" value="RECOMBINATION PROTEIN RECR"/>
    <property type="match status" value="1"/>
</dbReference>
<dbReference type="Pfam" id="PF21175">
    <property type="entry name" value="RecR_C"/>
    <property type="match status" value="1"/>
</dbReference>
<evidence type="ECO:0000256" key="5">
    <source>
        <dbReference type="ARBA" id="ARBA00023172"/>
    </source>
</evidence>
<dbReference type="Pfam" id="PF21176">
    <property type="entry name" value="RecR_HhH"/>
    <property type="match status" value="1"/>
</dbReference>
<evidence type="ECO:0000256" key="1">
    <source>
        <dbReference type="ARBA" id="ARBA00022723"/>
    </source>
</evidence>
<accession>A0A0U9HWM2</accession>
<dbReference type="HAMAP" id="MF_00017">
    <property type="entry name" value="RecR"/>
    <property type="match status" value="1"/>
</dbReference>
<dbReference type="SMART" id="SM00493">
    <property type="entry name" value="TOPRIM"/>
    <property type="match status" value="1"/>
</dbReference>
<dbReference type="InterPro" id="IPR034137">
    <property type="entry name" value="TOPRIM_RecR"/>
</dbReference>
<sequence length="197" mass="21957">MSNPIEKLIENLCKLPGIGRKTAQRLAFFIMSMPQQEAIDIAQAIINLKKNAKYCSVCFNITEQEKCNICSNPERDQSIICVVEEPSNIVLFEKTGYKGTYHVLGGNISPVDGLTPDKLKIKELEERVKTGQIKEVIISTSPNTKGELTAQWIADMLKKYDIKISRIAYGLPIGIDIEFADEVTLSKALEGRKPVNV</sequence>
<reference evidence="10" key="1">
    <citation type="submission" date="2016-01" db="EMBL/GenBank/DDBJ databases">
        <title>Draft genome sequence of Thermodesulfovibrio aggregans strain TGE-P1.</title>
        <authorList>
            <person name="Sekiguchi Y."/>
            <person name="Ohashi A."/>
            <person name="Matsuura N."/>
            <person name="Tourlousse M.D."/>
        </authorList>
    </citation>
    <scope>NUCLEOTIDE SEQUENCE [LARGE SCALE GENOMIC DNA]</scope>
    <source>
        <strain evidence="10">TGE-P1</strain>
    </source>
</reference>
<dbReference type="Gene3D" id="6.10.250.240">
    <property type="match status" value="1"/>
</dbReference>